<dbReference type="EMBL" id="JXTB01000693">
    <property type="protein sequence ID" value="PON33918.1"/>
    <property type="molecule type" value="Genomic_DNA"/>
</dbReference>
<sequence>MPSLELSCSSSSYYSHGDPNLRHRHFPFLPIRVSSAVAACFSSPRFLHFFFACRRSGVRLPLVFRGFCFLIQSGDRRKVPFGEL</sequence>
<proteinExistence type="predicted"/>
<keyword evidence="2" id="KW-1185">Reference proteome</keyword>
<gene>
    <name evidence="1" type="ORF">PanWU01x14_348790</name>
</gene>
<organism evidence="1 2">
    <name type="scientific">Parasponia andersonii</name>
    <name type="common">Sponia andersonii</name>
    <dbReference type="NCBI Taxonomy" id="3476"/>
    <lineage>
        <taxon>Eukaryota</taxon>
        <taxon>Viridiplantae</taxon>
        <taxon>Streptophyta</taxon>
        <taxon>Embryophyta</taxon>
        <taxon>Tracheophyta</taxon>
        <taxon>Spermatophyta</taxon>
        <taxon>Magnoliopsida</taxon>
        <taxon>eudicotyledons</taxon>
        <taxon>Gunneridae</taxon>
        <taxon>Pentapetalae</taxon>
        <taxon>rosids</taxon>
        <taxon>fabids</taxon>
        <taxon>Rosales</taxon>
        <taxon>Cannabaceae</taxon>
        <taxon>Parasponia</taxon>
    </lineage>
</organism>
<name>A0A2P5ABK1_PARAD</name>
<evidence type="ECO:0000313" key="1">
    <source>
        <dbReference type="EMBL" id="PON33918.1"/>
    </source>
</evidence>
<accession>A0A2P5ABK1</accession>
<reference evidence="2" key="1">
    <citation type="submission" date="2016-06" db="EMBL/GenBank/DDBJ databases">
        <title>Parallel loss of symbiosis genes in relatives of nitrogen-fixing non-legume Parasponia.</title>
        <authorList>
            <person name="Van Velzen R."/>
            <person name="Holmer R."/>
            <person name="Bu F."/>
            <person name="Rutten L."/>
            <person name="Van Zeijl A."/>
            <person name="Liu W."/>
            <person name="Santuari L."/>
            <person name="Cao Q."/>
            <person name="Sharma T."/>
            <person name="Shen D."/>
            <person name="Roswanjaya Y."/>
            <person name="Wardhani T."/>
            <person name="Kalhor M.S."/>
            <person name="Jansen J."/>
            <person name="Van den Hoogen J."/>
            <person name="Gungor B."/>
            <person name="Hartog M."/>
            <person name="Hontelez J."/>
            <person name="Verver J."/>
            <person name="Yang W.-C."/>
            <person name="Schijlen E."/>
            <person name="Repin R."/>
            <person name="Schilthuizen M."/>
            <person name="Schranz E."/>
            <person name="Heidstra R."/>
            <person name="Miyata K."/>
            <person name="Fedorova E."/>
            <person name="Kohlen W."/>
            <person name="Bisseling T."/>
            <person name="Smit S."/>
            <person name="Geurts R."/>
        </authorList>
    </citation>
    <scope>NUCLEOTIDE SEQUENCE [LARGE SCALE GENOMIC DNA]</scope>
    <source>
        <strain evidence="2">cv. WU1-14</strain>
    </source>
</reference>
<dbReference type="Proteomes" id="UP000237105">
    <property type="component" value="Unassembled WGS sequence"/>
</dbReference>
<protein>
    <submittedName>
        <fullName evidence="1">Uncharacterized protein</fullName>
    </submittedName>
</protein>
<dbReference type="AlphaFoldDB" id="A0A2P5ABK1"/>
<evidence type="ECO:0000313" key="2">
    <source>
        <dbReference type="Proteomes" id="UP000237105"/>
    </source>
</evidence>
<comment type="caution">
    <text evidence="1">The sequence shown here is derived from an EMBL/GenBank/DDBJ whole genome shotgun (WGS) entry which is preliminary data.</text>
</comment>